<sequence length="390" mass="41956">MRTGTVAATLLLVAICQGAVYKVPLIRTVSRMTQMINQGKWADFVRERNLARASPVHKLGSYPQKVYDYIDEEYLGNITIGTPDQQFKVVLDTGSSNLWVPDTTCNGNACDGKDKFDQSTSGTYKFDGTSWYIAYGTGSASGFLGVDTVRFGAPTENQLVVPKTRFGQATDIAQFFAGDPIDGILGLAFTSLAVDGVIPPLINAINQGLLDQPLFTVFLMHDGAKEGAYGGVYTYGGIDTDNCGPVIAYQPLSSATYYQFKMDAVKSGSYSSTKGWQVISDTGTSFIGAPTGIADGIAKQLGATYDPSEDIYVIDCNAQASVTLTIGGKDYTISSSNMIVPGDNNKCWVALFGWDSFGPAWILGDPFIRQFCNVYDIGHQRVGFAPSKQA</sequence>
<dbReference type="GO" id="GO:0004190">
    <property type="term" value="F:aspartic-type endopeptidase activity"/>
    <property type="evidence" value="ECO:0007669"/>
    <property type="project" value="UniProtKB-KW"/>
</dbReference>
<dbReference type="Pfam" id="PF00026">
    <property type="entry name" value="Asp"/>
    <property type="match status" value="1"/>
</dbReference>
<dbReference type="SUPFAM" id="SSF50630">
    <property type="entry name" value="Acid proteases"/>
    <property type="match status" value="1"/>
</dbReference>
<dbReference type="EMBL" id="CATQJA010002664">
    <property type="protein sequence ID" value="CAJ0582857.1"/>
    <property type="molecule type" value="Genomic_DNA"/>
</dbReference>
<organism evidence="16 17">
    <name type="scientific">Mesorhabditis spiculigera</name>
    <dbReference type="NCBI Taxonomy" id="96644"/>
    <lineage>
        <taxon>Eukaryota</taxon>
        <taxon>Metazoa</taxon>
        <taxon>Ecdysozoa</taxon>
        <taxon>Nematoda</taxon>
        <taxon>Chromadorea</taxon>
        <taxon>Rhabditida</taxon>
        <taxon>Rhabditina</taxon>
        <taxon>Rhabditomorpha</taxon>
        <taxon>Rhabditoidea</taxon>
        <taxon>Rhabditidae</taxon>
        <taxon>Mesorhabditinae</taxon>
        <taxon>Mesorhabditis</taxon>
    </lineage>
</organism>
<accession>A0AA36GBU2</accession>
<feature type="non-terminal residue" evidence="16">
    <location>
        <position position="390"/>
    </location>
</feature>
<keyword evidence="10" id="KW-0325">Glycoprotein</keyword>
<keyword evidence="9 12" id="KW-1015">Disulfide bond</keyword>
<reference evidence="16" key="1">
    <citation type="submission" date="2023-06" db="EMBL/GenBank/DDBJ databases">
        <authorList>
            <person name="Delattre M."/>
        </authorList>
    </citation>
    <scope>NUCLEOTIDE SEQUENCE</scope>
    <source>
        <strain evidence="16">AF72</strain>
    </source>
</reference>
<feature type="chain" id="PRO_5041355899" description="Peptidase A1 domain-containing protein" evidence="14">
    <location>
        <begin position="19"/>
        <end position="390"/>
    </location>
</feature>
<feature type="disulfide bond" evidence="12">
    <location>
        <begin position="105"/>
        <end position="110"/>
    </location>
</feature>
<keyword evidence="4 13" id="KW-0645">Protease</keyword>
<keyword evidence="3" id="KW-0964">Secreted</keyword>
<gene>
    <name evidence="16" type="ORF">MSPICULIGERA_LOCUS20987</name>
</gene>
<dbReference type="FunFam" id="2.40.70.10:FF:000058">
    <property type="entry name" value="ASpartyl Protease"/>
    <property type="match status" value="1"/>
</dbReference>
<dbReference type="InterPro" id="IPR001461">
    <property type="entry name" value="Aspartic_peptidase_A1"/>
</dbReference>
<dbReference type="InterPro" id="IPR033121">
    <property type="entry name" value="PEPTIDASE_A1"/>
</dbReference>
<dbReference type="GO" id="GO:0005764">
    <property type="term" value="C:lysosome"/>
    <property type="evidence" value="ECO:0007669"/>
    <property type="project" value="TreeGrafter"/>
</dbReference>
<dbReference type="InterPro" id="IPR001969">
    <property type="entry name" value="Aspartic_peptidase_AS"/>
</dbReference>
<dbReference type="PANTHER" id="PTHR47966">
    <property type="entry name" value="BETA-SITE APP-CLEAVING ENZYME, ISOFORM A-RELATED"/>
    <property type="match status" value="1"/>
</dbReference>
<feature type="active site" evidence="11">
    <location>
        <position position="92"/>
    </location>
</feature>
<proteinExistence type="inferred from homology"/>
<comment type="caution">
    <text evidence="16">The sequence shown here is derived from an EMBL/GenBank/DDBJ whole genome shotgun (WGS) entry which is preliminary data.</text>
</comment>
<evidence type="ECO:0000256" key="12">
    <source>
        <dbReference type="PIRSR" id="PIRSR601461-2"/>
    </source>
</evidence>
<evidence type="ECO:0000256" key="11">
    <source>
        <dbReference type="PIRSR" id="PIRSR601461-1"/>
    </source>
</evidence>
<evidence type="ECO:0000256" key="7">
    <source>
        <dbReference type="ARBA" id="ARBA00022801"/>
    </source>
</evidence>
<dbReference type="AlphaFoldDB" id="A0AA36GBU2"/>
<evidence type="ECO:0000256" key="9">
    <source>
        <dbReference type="ARBA" id="ARBA00023157"/>
    </source>
</evidence>
<evidence type="ECO:0000259" key="15">
    <source>
        <dbReference type="PROSITE" id="PS51767"/>
    </source>
</evidence>
<evidence type="ECO:0000256" key="8">
    <source>
        <dbReference type="ARBA" id="ARBA00023145"/>
    </source>
</evidence>
<dbReference type="CDD" id="cd05471">
    <property type="entry name" value="pepsin_like"/>
    <property type="match status" value="1"/>
</dbReference>
<feature type="domain" description="Peptidase A1" evidence="15">
    <location>
        <begin position="74"/>
        <end position="385"/>
    </location>
</feature>
<dbReference type="PRINTS" id="PR00792">
    <property type="entry name" value="PEPSIN"/>
</dbReference>
<evidence type="ECO:0000256" key="4">
    <source>
        <dbReference type="ARBA" id="ARBA00022670"/>
    </source>
</evidence>
<evidence type="ECO:0000256" key="5">
    <source>
        <dbReference type="ARBA" id="ARBA00022729"/>
    </source>
</evidence>
<evidence type="ECO:0000256" key="1">
    <source>
        <dbReference type="ARBA" id="ARBA00004613"/>
    </source>
</evidence>
<keyword evidence="6 13" id="KW-0064">Aspartyl protease</keyword>
<keyword evidence="17" id="KW-1185">Reference proteome</keyword>
<evidence type="ECO:0000256" key="3">
    <source>
        <dbReference type="ARBA" id="ARBA00022525"/>
    </source>
</evidence>
<evidence type="ECO:0000256" key="6">
    <source>
        <dbReference type="ARBA" id="ARBA00022750"/>
    </source>
</evidence>
<dbReference type="InterPro" id="IPR021109">
    <property type="entry name" value="Peptidase_aspartic_dom_sf"/>
</dbReference>
<keyword evidence="7 13" id="KW-0378">Hydrolase</keyword>
<dbReference type="PANTHER" id="PTHR47966:SF45">
    <property type="entry name" value="PEPTIDASE A1 DOMAIN-CONTAINING PROTEIN"/>
    <property type="match status" value="1"/>
</dbReference>
<dbReference type="Proteomes" id="UP001177023">
    <property type="component" value="Unassembled WGS sequence"/>
</dbReference>
<evidence type="ECO:0000313" key="16">
    <source>
        <dbReference type="EMBL" id="CAJ0582857.1"/>
    </source>
</evidence>
<keyword evidence="8" id="KW-0865">Zymogen</keyword>
<dbReference type="PROSITE" id="PS00141">
    <property type="entry name" value="ASP_PROTEASE"/>
    <property type="match status" value="1"/>
</dbReference>
<evidence type="ECO:0000256" key="13">
    <source>
        <dbReference type="RuleBase" id="RU000454"/>
    </source>
</evidence>
<protein>
    <recommendedName>
        <fullName evidence="15">Peptidase A1 domain-containing protein</fullName>
    </recommendedName>
</protein>
<dbReference type="FunFam" id="2.40.70.10:FF:000062">
    <property type="entry name" value="ASpartyl Protease"/>
    <property type="match status" value="1"/>
</dbReference>
<evidence type="ECO:0000256" key="14">
    <source>
        <dbReference type="SAM" id="SignalP"/>
    </source>
</evidence>
<feature type="signal peptide" evidence="14">
    <location>
        <begin position="1"/>
        <end position="18"/>
    </location>
</feature>
<evidence type="ECO:0000256" key="10">
    <source>
        <dbReference type="ARBA" id="ARBA00023180"/>
    </source>
</evidence>
<evidence type="ECO:0000256" key="2">
    <source>
        <dbReference type="ARBA" id="ARBA00007447"/>
    </source>
</evidence>
<feature type="active site" evidence="11">
    <location>
        <position position="281"/>
    </location>
</feature>
<dbReference type="GO" id="GO:0005576">
    <property type="term" value="C:extracellular region"/>
    <property type="evidence" value="ECO:0007669"/>
    <property type="project" value="UniProtKB-SubCell"/>
</dbReference>
<dbReference type="InterPro" id="IPR034164">
    <property type="entry name" value="Pepsin-like_dom"/>
</dbReference>
<comment type="subcellular location">
    <subcellularLocation>
        <location evidence="1">Secreted</location>
    </subcellularLocation>
</comment>
<comment type="similarity">
    <text evidence="2 13">Belongs to the peptidase A1 family.</text>
</comment>
<keyword evidence="5 14" id="KW-0732">Signal</keyword>
<evidence type="ECO:0000313" key="17">
    <source>
        <dbReference type="Proteomes" id="UP001177023"/>
    </source>
</evidence>
<dbReference type="PROSITE" id="PS51767">
    <property type="entry name" value="PEPTIDASE_A1"/>
    <property type="match status" value="1"/>
</dbReference>
<name>A0AA36GBU2_9BILA</name>
<dbReference type="GO" id="GO:0006508">
    <property type="term" value="P:proteolysis"/>
    <property type="evidence" value="ECO:0007669"/>
    <property type="project" value="UniProtKB-KW"/>
</dbReference>
<dbReference type="Gene3D" id="2.40.70.10">
    <property type="entry name" value="Acid Proteases"/>
    <property type="match status" value="2"/>
</dbReference>